<organism evidence="3 4">
    <name type="scientific">Zalerion maritima</name>
    <dbReference type="NCBI Taxonomy" id="339359"/>
    <lineage>
        <taxon>Eukaryota</taxon>
        <taxon>Fungi</taxon>
        <taxon>Dikarya</taxon>
        <taxon>Ascomycota</taxon>
        <taxon>Pezizomycotina</taxon>
        <taxon>Sordariomycetes</taxon>
        <taxon>Lulworthiomycetidae</taxon>
        <taxon>Lulworthiales</taxon>
        <taxon>Lulworthiaceae</taxon>
        <taxon>Zalerion</taxon>
    </lineage>
</organism>
<dbReference type="InterPro" id="IPR051468">
    <property type="entry name" value="Fungal_SecMetab_SDRs"/>
</dbReference>
<name>A0AAD5WW33_9PEZI</name>
<dbReference type="SUPFAM" id="SSF51735">
    <property type="entry name" value="NAD(P)-binding Rossmann-fold domains"/>
    <property type="match status" value="1"/>
</dbReference>
<accession>A0AAD5WW33</accession>
<evidence type="ECO:0000256" key="2">
    <source>
        <dbReference type="SAM" id="MobiDB-lite"/>
    </source>
</evidence>
<dbReference type="Gene3D" id="3.40.50.720">
    <property type="entry name" value="NAD(P)-binding Rossmann-like Domain"/>
    <property type="match status" value="1"/>
</dbReference>
<proteinExistence type="inferred from homology"/>
<dbReference type="PANTHER" id="PTHR43544:SF12">
    <property type="entry name" value="NAD(P)-BINDING ROSSMANN-FOLD SUPERFAMILY PROTEIN"/>
    <property type="match status" value="1"/>
</dbReference>
<protein>
    <submittedName>
        <fullName evidence="3">Uncharacterized protein</fullName>
    </submittedName>
</protein>
<dbReference type="InterPro" id="IPR036291">
    <property type="entry name" value="NAD(P)-bd_dom_sf"/>
</dbReference>
<evidence type="ECO:0000313" key="4">
    <source>
        <dbReference type="Proteomes" id="UP001201980"/>
    </source>
</evidence>
<dbReference type="EMBL" id="JAKWBI020000043">
    <property type="protein sequence ID" value="KAJ2904859.1"/>
    <property type="molecule type" value="Genomic_DNA"/>
</dbReference>
<evidence type="ECO:0000313" key="3">
    <source>
        <dbReference type="EMBL" id="KAJ2904859.1"/>
    </source>
</evidence>
<evidence type="ECO:0000256" key="1">
    <source>
        <dbReference type="ARBA" id="ARBA00006484"/>
    </source>
</evidence>
<dbReference type="PANTHER" id="PTHR43544">
    <property type="entry name" value="SHORT-CHAIN DEHYDROGENASE/REDUCTASE"/>
    <property type="match status" value="1"/>
</dbReference>
<comment type="caution">
    <text evidence="3">The sequence shown here is derived from an EMBL/GenBank/DDBJ whole genome shotgun (WGS) entry which is preliminary data.</text>
</comment>
<keyword evidence="4" id="KW-1185">Reference proteome</keyword>
<comment type="similarity">
    <text evidence="1">Belongs to the short-chain dehydrogenases/reductases (SDR) family.</text>
</comment>
<dbReference type="Proteomes" id="UP001201980">
    <property type="component" value="Unassembled WGS sequence"/>
</dbReference>
<feature type="region of interest" description="Disordered" evidence="2">
    <location>
        <begin position="146"/>
        <end position="166"/>
    </location>
</feature>
<dbReference type="GO" id="GO:0005737">
    <property type="term" value="C:cytoplasm"/>
    <property type="evidence" value="ECO:0007669"/>
    <property type="project" value="TreeGrafter"/>
</dbReference>
<feature type="compositionally biased region" description="Basic and acidic residues" evidence="2">
    <location>
        <begin position="157"/>
        <end position="166"/>
    </location>
</feature>
<dbReference type="AlphaFoldDB" id="A0AAD5WW33"/>
<dbReference type="GO" id="GO:0016491">
    <property type="term" value="F:oxidoreductase activity"/>
    <property type="evidence" value="ECO:0007669"/>
    <property type="project" value="TreeGrafter"/>
</dbReference>
<reference evidence="3" key="1">
    <citation type="submission" date="2022-07" db="EMBL/GenBank/DDBJ databases">
        <title>Draft genome sequence of Zalerion maritima ATCC 34329, a (micro)plastics degrading marine fungus.</title>
        <authorList>
            <person name="Paco A."/>
            <person name="Goncalves M.F.M."/>
            <person name="Rocha-Santos T.A.P."/>
            <person name="Alves A."/>
        </authorList>
    </citation>
    <scope>NUCLEOTIDE SEQUENCE</scope>
    <source>
        <strain evidence="3">ATCC 34329</strain>
    </source>
</reference>
<gene>
    <name evidence="3" type="ORF">MKZ38_007051</name>
</gene>
<sequence>MYRPWILISPSSRGIGFALTRRVLLTTNAPVVATARKNLDEVKAEILHGLRDGKDADAVGRRLEVLKLDFLAASRCAEKFPSSEGHHLHLAMTVPGILRAEKSPSQISADGALETFRVNTLGPMLAMKHFHGFLPAKRTAMFPRGGKIRDEDGDGDAGGKNKEEGATARMKGLDPRHATWATMSARVGSISDNKLGGWYSYRSSKAAVNQLVRTFDLYLRNRAGGQAVCVGLHPGTVKTEFTSDYWASTREGKLFTPEFSAERLVDLCCGRRVGGQSVSVLPEGRGKCWDWDGKEILP</sequence>